<evidence type="ECO:0000313" key="7">
    <source>
        <dbReference type="EMBL" id="SDI46649.1"/>
    </source>
</evidence>
<keyword evidence="2 6" id="KW-0812">Transmembrane</keyword>
<dbReference type="PANTHER" id="PTHR10806:SF6">
    <property type="entry name" value="SIGNAL PEPTIDASE COMPLEX CATALYTIC SUBUNIT SEC11"/>
    <property type="match status" value="1"/>
</dbReference>
<dbReference type="PRINTS" id="PR00728">
    <property type="entry name" value="SIGNALPTASE"/>
</dbReference>
<dbReference type="SUPFAM" id="SSF51306">
    <property type="entry name" value="LexA/Signal peptidase"/>
    <property type="match status" value="1"/>
</dbReference>
<accession>A0A1G8KTG4</accession>
<proteinExistence type="predicted"/>
<dbReference type="GO" id="GO:0016020">
    <property type="term" value="C:membrane"/>
    <property type="evidence" value="ECO:0007669"/>
    <property type="project" value="UniProtKB-SubCell"/>
</dbReference>
<dbReference type="GO" id="GO:0009003">
    <property type="term" value="F:signal peptidase activity"/>
    <property type="evidence" value="ECO:0007669"/>
    <property type="project" value="UniProtKB-EC"/>
</dbReference>
<dbReference type="InterPro" id="IPR036286">
    <property type="entry name" value="LexA/Signal_pep-like_sf"/>
</dbReference>
<dbReference type="GO" id="GO:0004252">
    <property type="term" value="F:serine-type endopeptidase activity"/>
    <property type="evidence" value="ECO:0007669"/>
    <property type="project" value="UniProtKB-UniRule"/>
</dbReference>
<evidence type="ECO:0000256" key="4">
    <source>
        <dbReference type="ARBA" id="ARBA00023136"/>
    </source>
</evidence>
<evidence type="ECO:0000313" key="8">
    <source>
        <dbReference type="Proteomes" id="UP000198853"/>
    </source>
</evidence>
<dbReference type="EMBL" id="FNEN01000002">
    <property type="protein sequence ID" value="SDI46649.1"/>
    <property type="molecule type" value="Genomic_DNA"/>
</dbReference>
<dbReference type="Gene3D" id="2.10.109.10">
    <property type="entry name" value="Umud Fragment, subunit A"/>
    <property type="match status" value="1"/>
</dbReference>
<dbReference type="PANTHER" id="PTHR10806">
    <property type="entry name" value="SIGNAL PEPTIDASE COMPLEX CATALYTIC SUBUNIT SEC11"/>
    <property type="match status" value="1"/>
</dbReference>
<dbReference type="EC" id="3.4.21.89" evidence="5"/>
<dbReference type="AlphaFoldDB" id="A0A1G8KTG4"/>
<keyword evidence="4 6" id="KW-0472">Membrane</keyword>
<sequence length="205" mass="22621">MNRLKKTLKMLKSGVSTILTVFIVFIVAFVVQTQMTGGNAQVLDYEILTVLSGSMEPDIQTGSVIAIEATDQSREYSEGDVITYAIPDDPDTYVTHRVVDVQQNEGEISYVTQGDNSSTPDRDPVQSEQVVGHYNGITIPYLGYAVDYAKSDQGIVLMLIAPGFLLLISSFVQVWRIVRDTEQPKEIAATEAVETDKQEGHEKTL</sequence>
<organism evidence="7 8">
    <name type="scientific">Natribacillus halophilus</name>
    <dbReference type="NCBI Taxonomy" id="549003"/>
    <lineage>
        <taxon>Bacteria</taxon>
        <taxon>Bacillati</taxon>
        <taxon>Bacillota</taxon>
        <taxon>Bacilli</taxon>
        <taxon>Bacillales</taxon>
        <taxon>Bacillaceae</taxon>
        <taxon>Natribacillus</taxon>
    </lineage>
</organism>
<keyword evidence="3 6" id="KW-1133">Transmembrane helix</keyword>
<dbReference type="GO" id="GO:0006465">
    <property type="term" value="P:signal peptide processing"/>
    <property type="evidence" value="ECO:0007669"/>
    <property type="project" value="UniProtKB-UniRule"/>
</dbReference>
<protein>
    <recommendedName>
        <fullName evidence="5">Signal peptidase I</fullName>
        <ecNumber evidence="5">3.4.21.89</ecNumber>
    </recommendedName>
</protein>
<evidence type="ECO:0000256" key="2">
    <source>
        <dbReference type="ARBA" id="ARBA00022692"/>
    </source>
</evidence>
<dbReference type="Proteomes" id="UP000198853">
    <property type="component" value="Unassembled WGS sequence"/>
</dbReference>
<comment type="subcellular location">
    <subcellularLocation>
        <location evidence="1">Membrane</location>
    </subcellularLocation>
</comment>
<dbReference type="InterPro" id="IPR019533">
    <property type="entry name" value="Peptidase_S26"/>
</dbReference>
<dbReference type="NCBIfam" id="TIGR02228">
    <property type="entry name" value="sigpep_I_arch"/>
    <property type="match status" value="1"/>
</dbReference>
<name>A0A1G8KTG4_9BACI</name>
<feature type="transmembrane region" description="Helical" evidence="6">
    <location>
        <begin position="155"/>
        <end position="175"/>
    </location>
</feature>
<evidence type="ECO:0000256" key="5">
    <source>
        <dbReference type="NCBIfam" id="TIGR02228"/>
    </source>
</evidence>
<feature type="transmembrane region" description="Helical" evidence="6">
    <location>
        <begin position="12"/>
        <end position="31"/>
    </location>
</feature>
<keyword evidence="8" id="KW-1185">Reference proteome</keyword>
<reference evidence="7 8" key="1">
    <citation type="submission" date="2016-10" db="EMBL/GenBank/DDBJ databases">
        <authorList>
            <person name="de Groot N.N."/>
        </authorList>
    </citation>
    <scope>NUCLEOTIDE SEQUENCE [LARGE SCALE GENOMIC DNA]</scope>
    <source>
        <strain evidence="7 8">DSM 21771</strain>
    </source>
</reference>
<evidence type="ECO:0000256" key="3">
    <source>
        <dbReference type="ARBA" id="ARBA00022989"/>
    </source>
</evidence>
<dbReference type="NCBIfam" id="NF046067">
    <property type="entry name" value="SigPepSipWBacil"/>
    <property type="match status" value="1"/>
</dbReference>
<dbReference type="InterPro" id="IPR001733">
    <property type="entry name" value="Peptidase_S26B"/>
</dbReference>
<dbReference type="CDD" id="cd06530">
    <property type="entry name" value="S26_SPase_I"/>
    <property type="match status" value="1"/>
</dbReference>
<evidence type="ECO:0000256" key="1">
    <source>
        <dbReference type="ARBA" id="ARBA00004370"/>
    </source>
</evidence>
<evidence type="ECO:0000256" key="6">
    <source>
        <dbReference type="SAM" id="Phobius"/>
    </source>
</evidence>
<gene>
    <name evidence="7" type="ORF">SAMN04488123_102290</name>
</gene>